<name>A0A6V8LXZ6_9BACT</name>
<evidence type="ECO:0000256" key="6">
    <source>
        <dbReference type="ARBA" id="ARBA00022777"/>
    </source>
</evidence>
<dbReference type="InterPro" id="IPR004424">
    <property type="entry name" value="IspE"/>
</dbReference>
<dbReference type="Gene3D" id="3.30.70.890">
    <property type="entry name" value="GHMP kinase, C-terminal domain"/>
    <property type="match status" value="1"/>
</dbReference>
<dbReference type="Pfam" id="PF00288">
    <property type="entry name" value="GHMP_kinases_N"/>
    <property type="match status" value="1"/>
</dbReference>
<sequence length="290" mass="30334">MILHIGCKVNLHLALKAVRPDGYHELSTLFVPVAQPHDDLEIEPRDGTGLTLTCSDKALETPSNLAAKAYEAFAQATGSRPGVRAHLIKRIPSGAGLGGGSADAAALLAWLNARAGERALAPKALATLAASIGADVPFFLLDRPAWASGIGERLVPADVDLAGLFILVCVPPQRVNTAWAYRAWDAANGLDRERPGPNPAPALPEGLEAALAAGRVLANDFEPVVYREFPDVRRLKERLLALGAAGACLSGSGSAVFGLFREKAASELAEEALADGGFMVFASALQPPRP</sequence>
<evidence type="ECO:0000313" key="13">
    <source>
        <dbReference type="Proteomes" id="UP000494245"/>
    </source>
</evidence>
<keyword evidence="7 9" id="KW-0067">ATP-binding</keyword>
<evidence type="ECO:0000256" key="4">
    <source>
        <dbReference type="ARBA" id="ARBA00022679"/>
    </source>
</evidence>
<accession>A0A6V8LXZ6</accession>
<comment type="function">
    <text evidence="9">Catalyzes the phosphorylation of the position 2 hydroxy group of 4-diphosphocytidyl-2C-methyl-D-erythritol.</text>
</comment>
<comment type="catalytic activity">
    <reaction evidence="9">
        <text>4-CDP-2-C-methyl-D-erythritol + ATP = 4-CDP-2-C-methyl-D-erythritol 2-phosphate + ADP + H(+)</text>
        <dbReference type="Rhea" id="RHEA:18437"/>
        <dbReference type="ChEBI" id="CHEBI:15378"/>
        <dbReference type="ChEBI" id="CHEBI:30616"/>
        <dbReference type="ChEBI" id="CHEBI:57823"/>
        <dbReference type="ChEBI" id="CHEBI:57919"/>
        <dbReference type="ChEBI" id="CHEBI:456216"/>
        <dbReference type="EC" id="2.7.1.148"/>
    </reaction>
</comment>
<feature type="active site" evidence="9">
    <location>
        <position position="135"/>
    </location>
</feature>
<evidence type="ECO:0000313" key="12">
    <source>
        <dbReference type="EMBL" id="GFK95471.1"/>
    </source>
</evidence>
<feature type="domain" description="GHMP kinase N-terminal" evidence="10">
    <location>
        <begin position="64"/>
        <end position="141"/>
    </location>
</feature>
<feature type="binding site" evidence="9">
    <location>
        <begin position="92"/>
        <end position="102"/>
    </location>
    <ligand>
        <name>ATP</name>
        <dbReference type="ChEBI" id="CHEBI:30616"/>
    </ligand>
</feature>
<organism evidence="12 13">
    <name type="scientific">Fundidesulfovibrio magnetotacticus</name>
    <dbReference type="NCBI Taxonomy" id="2730080"/>
    <lineage>
        <taxon>Bacteria</taxon>
        <taxon>Pseudomonadati</taxon>
        <taxon>Thermodesulfobacteriota</taxon>
        <taxon>Desulfovibrionia</taxon>
        <taxon>Desulfovibrionales</taxon>
        <taxon>Desulfovibrionaceae</taxon>
        <taxon>Fundidesulfovibrio</taxon>
    </lineage>
</organism>
<evidence type="ECO:0000259" key="10">
    <source>
        <dbReference type="Pfam" id="PF00288"/>
    </source>
</evidence>
<feature type="active site" evidence="9">
    <location>
        <position position="8"/>
    </location>
</feature>
<dbReference type="GO" id="GO:0019288">
    <property type="term" value="P:isopentenyl diphosphate biosynthetic process, methylerythritol 4-phosphate pathway"/>
    <property type="evidence" value="ECO:0007669"/>
    <property type="project" value="UniProtKB-UniRule"/>
</dbReference>
<dbReference type="GO" id="GO:0005524">
    <property type="term" value="F:ATP binding"/>
    <property type="evidence" value="ECO:0007669"/>
    <property type="project" value="UniProtKB-UniRule"/>
</dbReference>
<keyword evidence="5 9" id="KW-0547">Nucleotide-binding</keyword>
<dbReference type="InterPro" id="IPR020568">
    <property type="entry name" value="Ribosomal_Su5_D2-typ_SF"/>
</dbReference>
<reference evidence="12 13" key="2">
    <citation type="submission" date="2020-05" db="EMBL/GenBank/DDBJ databases">
        <title>Draft genome sequence of Desulfovibrio sp. strainFSS-1.</title>
        <authorList>
            <person name="Shimoshige H."/>
            <person name="Kobayashi H."/>
            <person name="Maekawa T."/>
        </authorList>
    </citation>
    <scope>NUCLEOTIDE SEQUENCE [LARGE SCALE GENOMIC DNA]</scope>
    <source>
        <strain evidence="12 13">SIID29052-01</strain>
    </source>
</reference>
<comment type="pathway">
    <text evidence="9">Isoprenoid biosynthesis; isopentenyl diphosphate biosynthesis via DXP pathway; isopentenyl diphosphate from 1-deoxy-D-xylulose 5-phosphate: step 3/6.</text>
</comment>
<reference evidence="12 13" key="1">
    <citation type="submission" date="2020-04" db="EMBL/GenBank/DDBJ databases">
        <authorList>
            <consortium name="Desulfovibrio sp. FSS-1 genome sequencing consortium"/>
            <person name="Shimoshige H."/>
            <person name="Kobayashi H."/>
            <person name="Maekawa T."/>
        </authorList>
    </citation>
    <scope>NUCLEOTIDE SEQUENCE [LARGE SCALE GENOMIC DNA]</scope>
    <source>
        <strain evidence="12 13">SIID29052-01</strain>
    </source>
</reference>
<dbReference type="Gene3D" id="3.30.230.10">
    <property type="match status" value="1"/>
</dbReference>
<gene>
    <name evidence="9 12" type="primary">ispE</name>
    <name evidence="12" type="ORF">NNJEOMEG_03335</name>
</gene>
<dbReference type="SUPFAM" id="SSF55060">
    <property type="entry name" value="GHMP Kinase, C-terminal domain"/>
    <property type="match status" value="1"/>
</dbReference>
<dbReference type="EMBL" id="BLTE01000017">
    <property type="protein sequence ID" value="GFK95471.1"/>
    <property type="molecule type" value="Genomic_DNA"/>
</dbReference>
<dbReference type="SUPFAM" id="SSF54211">
    <property type="entry name" value="Ribosomal protein S5 domain 2-like"/>
    <property type="match status" value="1"/>
</dbReference>
<keyword evidence="13" id="KW-1185">Reference proteome</keyword>
<dbReference type="HAMAP" id="MF_00061">
    <property type="entry name" value="IspE"/>
    <property type="match status" value="1"/>
</dbReference>
<dbReference type="InterPro" id="IPR006204">
    <property type="entry name" value="GHMP_kinase_N_dom"/>
</dbReference>
<dbReference type="PANTHER" id="PTHR43527">
    <property type="entry name" value="4-DIPHOSPHOCYTIDYL-2-C-METHYL-D-ERYTHRITOL KINASE, CHLOROPLASTIC"/>
    <property type="match status" value="1"/>
</dbReference>
<dbReference type="InterPro" id="IPR014721">
    <property type="entry name" value="Ribsml_uS5_D2-typ_fold_subgr"/>
</dbReference>
<dbReference type="UniPathway" id="UPA00056">
    <property type="reaction ID" value="UER00094"/>
</dbReference>
<dbReference type="InterPro" id="IPR036554">
    <property type="entry name" value="GHMP_kinase_C_sf"/>
</dbReference>
<dbReference type="PANTHER" id="PTHR43527:SF2">
    <property type="entry name" value="4-DIPHOSPHOCYTIDYL-2-C-METHYL-D-ERYTHRITOL KINASE, CHLOROPLASTIC"/>
    <property type="match status" value="1"/>
</dbReference>
<dbReference type="InterPro" id="IPR013750">
    <property type="entry name" value="GHMP_kinase_C_dom"/>
</dbReference>
<comment type="similarity">
    <text evidence="1 9">Belongs to the GHMP kinase family. IspE subfamily.</text>
</comment>
<dbReference type="AlphaFoldDB" id="A0A6V8LXZ6"/>
<evidence type="ECO:0000259" key="11">
    <source>
        <dbReference type="Pfam" id="PF08544"/>
    </source>
</evidence>
<keyword evidence="4 9" id="KW-0808">Transferase</keyword>
<keyword evidence="9" id="KW-0414">Isoprene biosynthesis</keyword>
<feature type="domain" description="GHMP kinase C-terminal" evidence="11">
    <location>
        <begin position="214"/>
        <end position="273"/>
    </location>
</feature>
<evidence type="ECO:0000256" key="7">
    <source>
        <dbReference type="ARBA" id="ARBA00022840"/>
    </source>
</evidence>
<evidence type="ECO:0000256" key="5">
    <source>
        <dbReference type="ARBA" id="ARBA00022741"/>
    </source>
</evidence>
<keyword evidence="6 9" id="KW-0418">Kinase</keyword>
<dbReference type="GO" id="GO:0016114">
    <property type="term" value="P:terpenoid biosynthetic process"/>
    <property type="evidence" value="ECO:0007669"/>
    <property type="project" value="UniProtKB-UniRule"/>
</dbReference>
<proteinExistence type="inferred from homology"/>
<dbReference type="Proteomes" id="UP000494245">
    <property type="component" value="Unassembled WGS sequence"/>
</dbReference>
<protein>
    <recommendedName>
        <fullName evidence="3 9">4-diphosphocytidyl-2-C-methyl-D-erythritol kinase</fullName>
        <shortName evidence="9">CMK</shortName>
        <ecNumber evidence="2 9">2.7.1.148</ecNumber>
    </recommendedName>
    <alternativeName>
        <fullName evidence="8 9">4-(cytidine-5'-diphospho)-2-C-methyl-D-erythritol kinase</fullName>
    </alternativeName>
</protein>
<dbReference type="GO" id="GO:0050515">
    <property type="term" value="F:4-(cytidine 5'-diphospho)-2-C-methyl-D-erythritol kinase activity"/>
    <property type="evidence" value="ECO:0007669"/>
    <property type="project" value="UniProtKB-UniRule"/>
</dbReference>
<evidence type="ECO:0000256" key="1">
    <source>
        <dbReference type="ARBA" id="ARBA00009684"/>
    </source>
</evidence>
<evidence type="ECO:0000256" key="9">
    <source>
        <dbReference type="HAMAP-Rule" id="MF_00061"/>
    </source>
</evidence>
<dbReference type="EC" id="2.7.1.148" evidence="2 9"/>
<evidence type="ECO:0000256" key="2">
    <source>
        <dbReference type="ARBA" id="ARBA00012052"/>
    </source>
</evidence>
<dbReference type="Pfam" id="PF08544">
    <property type="entry name" value="GHMP_kinases_C"/>
    <property type="match status" value="1"/>
</dbReference>
<dbReference type="RefSeq" id="WP_173086503.1">
    <property type="nucleotide sequence ID" value="NZ_BLTE01000017.1"/>
</dbReference>
<dbReference type="PIRSF" id="PIRSF010376">
    <property type="entry name" value="IspE"/>
    <property type="match status" value="1"/>
</dbReference>
<evidence type="ECO:0000256" key="3">
    <source>
        <dbReference type="ARBA" id="ARBA00017473"/>
    </source>
</evidence>
<comment type="caution">
    <text evidence="12">The sequence shown here is derived from an EMBL/GenBank/DDBJ whole genome shotgun (WGS) entry which is preliminary data.</text>
</comment>
<evidence type="ECO:0000256" key="8">
    <source>
        <dbReference type="ARBA" id="ARBA00032554"/>
    </source>
</evidence>
<dbReference type="NCBIfam" id="TIGR00154">
    <property type="entry name" value="ispE"/>
    <property type="match status" value="1"/>
</dbReference>